<protein>
    <submittedName>
        <fullName evidence="1">Uncharacterized protein</fullName>
    </submittedName>
</protein>
<name>A0AAE9F8P8_CAEBR</name>
<keyword evidence="2" id="KW-1185">Reference proteome</keyword>
<proteinExistence type="predicted"/>
<sequence length="137" mass="15751">MLGSSRARKCSQYLVSRARLAFFMRVLQVAQFVLHKRVAGNTTLLCETNCETCKTRMKNASLARETINCEHLYETRREAAWPSGWRNFEDFENGTVSVFNRIGIQATGVAKYDERLTNSHAFHVSSRKISETLMQIR</sequence>
<gene>
    <name evidence="1" type="ORF">L5515_008915</name>
</gene>
<dbReference type="AlphaFoldDB" id="A0AAE9F8P8"/>
<evidence type="ECO:0000313" key="1">
    <source>
        <dbReference type="EMBL" id="UMM36998.1"/>
    </source>
</evidence>
<dbReference type="Proteomes" id="UP000829354">
    <property type="component" value="Chromosome V"/>
</dbReference>
<accession>A0AAE9F8P8</accession>
<dbReference type="EMBL" id="CP092624">
    <property type="protein sequence ID" value="UMM36998.1"/>
    <property type="molecule type" value="Genomic_DNA"/>
</dbReference>
<reference evidence="1 2" key="1">
    <citation type="submission" date="2022-04" db="EMBL/GenBank/DDBJ databases">
        <title>Chromosome-level reference genomes for two strains of Caenorhabditis briggsae: an improved platform for comparative genomics.</title>
        <authorList>
            <person name="Stevens L."/>
            <person name="Andersen E."/>
        </authorList>
    </citation>
    <scope>NUCLEOTIDE SEQUENCE [LARGE SCALE GENOMIC DNA]</scope>
    <source>
        <strain evidence="1">VX34</strain>
        <tissue evidence="1">Whole-organism</tissue>
    </source>
</reference>
<organism evidence="1 2">
    <name type="scientific">Caenorhabditis briggsae</name>
    <dbReference type="NCBI Taxonomy" id="6238"/>
    <lineage>
        <taxon>Eukaryota</taxon>
        <taxon>Metazoa</taxon>
        <taxon>Ecdysozoa</taxon>
        <taxon>Nematoda</taxon>
        <taxon>Chromadorea</taxon>
        <taxon>Rhabditida</taxon>
        <taxon>Rhabditina</taxon>
        <taxon>Rhabditomorpha</taxon>
        <taxon>Rhabditoidea</taxon>
        <taxon>Rhabditidae</taxon>
        <taxon>Peloderinae</taxon>
        <taxon>Caenorhabditis</taxon>
    </lineage>
</organism>
<evidence type="ECO:0000313" key="2">
    <source>
        <dbReference type="Proteomes" id="UP000829354"/>
    </source>
</evidence>